<evidence type="ECO:0000256" key="1">
    <source>
        <dbReference type="ARBA" id="ARBA00023125"/>
    </source>
</evidence>
<feature type="domain" description="HTH tetR-type" evidence="4">
    <location>
        <begin position="69"/>
        <end position="127"/>
    </location>
</feature>
<comment type="caution">
    <text evidence="5">The sequence shown here is derived from an EMBL/GenBank/DDBJ whole genome shotgun (WGS) entry which is preliminary data.</text>
</comment>
<evidence type="ECO:0000259" key="4">
    <source>
        <dbReference type="PROSITE" id="PS50977"/>
    </source>
</evidence>
<protein>
    <submittedName>
        <fullName evidence="5">AcrR family transcriptional regulator</fullName>
    </submittedName>
</protein>
<dbReference type="Gene3D" id="1.10.357.10">
    <property type="entry name" value="Tetracycline Repressor, domain 2"/>
    <property type="match status" value="1"/>
</dbReference>
<evidence type="ECO:0000313" key="6">
    <source>
        <dbReference type="Proteomes" id="UP001241603"/>
    </source>
</evidence>
<dbReference type="Pfam" id="PF00440">
    <property type="entry name" value="TetR_N"/>
    <property type="match status" value="1"/>
</dbReference>
<evidence type="ECO:0000256" key="2">
    <source>
        <dbReference type="PROSITE-ProRule" id="PRU00335"/>
    </source>
</evidence>
<organism evidence="5 6">
    <name type="scientific">Kaistia dalseonensis</name>
    <dbReference type="NCBI Taxonomy" id="410840"/>
    <lineage>
        <taxon>Bacteria</taxon>
        <taxon>Pseudomonadati</taxon>
        <taxon>Pseudomonadota</taxon>
        <taxon>Alphaproteobacteria</taxon>
        <taxon>Hyphomicrobiales</taxon>
        <taxon>Kaistiaceae</taxon>
        <taxon>Kaistia</taxon>
    </lineage>
</organism>
<feature type="region of interest" description="Disordered" evidence="3">
    <location>
        <begin position="256"/>
        <end position="283"/>
    </location>
</feature>
<evidence type="ECO:0000256" key="3">
    <source>
        <dbReference type="SAM" id="MobiDB-lite"/>
    </source>
</evidence>
<dbReference type="InterPro" id="IPR009057">
    <property type="entry name" value="Homeodomain-like_sf"/>
</dbReference>
<feature type="compositionally biased region" description="Basic residues" evidence="3">
    <location>
        <begin position="273"/>
        <end position="283"/>
    </location>
</feature>
<sequence>MAEAVATACETKEFAGLLALRSSSPAVERLEFVFAFILRHAYRIGMAISGQEPLLKPSAKPPMEKGPRGRMKRLMLDTAIRLMQQGGSPSVSEVAEAAQVSRATAYRYFPSQAAMIQAAVDDALGPVLDWTTVERDAEKRVADLFGFAYHRMQAFEATHRAALLLALDQWQRRQAGTLGDEPRVVRGNRKGLLKAAVEPLAAEIGRPATDRVTQALSLLFGIEAIIILKDIWGLSAKEAEDVASWAAKALIKTAVEEAGEEPAPEAPREKKDQKKPRKKGAQA</sequence>
<dbReference type="SUPFAM" id="SSF46689">
    <property type="entry name" value="Homeodomain-like"/>
    <property type="match status" value="1"/>
</dbReference>
<proteinExistence type="predicted"/>
<keyword evidence="6" id="KW-1185">Reference proteome</keyword>
<keyword evidence="1 2" id="KW-0238">DNA-binding</keyword>
<dbReference type="InterPro" id="IPR001647">
    <property type="entry name" value="HTH_TetR"/>
</dbReference>
<reference evidence="5 6" key="1">
    <citation type="submission" date="2023-07" db="EMBL/GenBank/DDBJ databases">
        <title>Genomic Encyclopedia of Type Strains, Phase IV (KMG-IV): sequencing the most valuable type-strain genomes for metagenomic binning, comparative biology and taxonomic classification.</title>
        <authorList>
            <person name="Goeker M."/>
        </authorList>
    </citation>
    <scope>NUCLEOTIDE SEQUENCE [LARGE SCALE GENOMIC DNA]</scope>
    <source>
        <strain evidence="5 6">B6-8</strain>
    </source>
</reference>
<accession>A0ABU0H9R8</accession>
<feature type="DNA-binding region" description="H-T-H motif" evidence="2">
    <location>
        <begin position="90"/>
        <end position="109"/>
    </location>
</feature>
<dbReference type="PROSITE" id="PS50977">
    <property type="entry name" value="HTH_TETR_2"/>
    <property type="match status" value="1"/>
</dbReference>
<dbReference type="Proteomes" id="UP001241603">
    <property type="component" value="Unassembled WGS sequence"/>
</dbReference>
<name>A0ABU0H9R8_9HYPH</name>
<dbReference type="EMBL" id="JAUSVO010000004">
    <property type="protein sequence ID" value="MDQ0438613.1"/>
    <property type="molecule type" value="Genomic_DNA"/>
</dbReference>
<evidence type="ECO:0000313" key="5">
    <source>
        <dbReference type="EMBL" id="MDQ0438613.1"/>
    </source>
</evidence>
<gene>
    <name evidence="5" type="ORF">QO014_003008</name>
</gene>